<name>A0ABS1T1F3_9GAMM</name>
<evidence type="ECO:0000313" key="1">
    <source>
        <dbReference type="EMBL" id="MBL4914610.1"/>
    </source>
</evidence>
<organism evidence="1 2">
    <name type="scientific">Shewanella schlegeliana</name>
    <dbReference type="NCBI Taxonomy" id="190308"/>
    <lineage>
        <taxon>Bacteria</taxon>
        <taxon>Pseudomonadati</taxon>
        <taxon>Pseudomonadota</taxon>
        <taxon>Gammaproteobacteria</taxon>
        <taxon>Alteromonadales</taxon>
        <taxon>Shewanellaceae</taxon>
        <taxon>Shewanella</taxon>
    </lineage>
</organism>
<comment type="caution">
    <text evidence="1">The sequence shown here is derived from an EMBL/GenBank/DDBJ whole genome shotgun (WGS) entry which is preliminary data.</text>
</comment>
<accession>A0ABS1T1F3</accession>
<gene>
    <name evidence="1" type="ORF">JMA39_16020</name>
</gene>
<dbReference type="Proteomes" id="UP000604898">
    <property type="component" value="Unassembled WGS sequence"/>
</dbReference>
<protein>
    <submittedName>
        <fullName evidence="1">Uncharacterized protein</fullName>
    </submittedName>
</protein>
<dbReference type="EMBL" id="JAESVD010000009">
    <property type="protein sequence ID" value="MBL4914610.1"/>
    <property type="molecule type" value="Genomic_DNA"/>
</dbReference>
<proteinExistence type="predicted"/>
<evidence type="ECO:0000313" key="2">
    <source>
        <dbReference type="Proteomes" id="UP000604898"/>
    </source>
</evidence>
<reference evidence="1 2" key="1">
    <citation type="submission" date="2021-01" db="EMBL/GenBank/DDBJ databases">
        <title>Genome sequence of Shewanella schlegeliana JCM 11561.</title>
        <authorList>
            <person name="Zhang H."/>
            <person name="Li C."/>
        </authorList>
    </citation>
    <scope>NUCLEOTIDE SEQUENCE [LARGE SCALE GENOMIC DNA]</scope>
    <source>
        <strain evidence="1 2">JCM 11561</strain>
    </source>
</reference>
<sequence>MPFNIAVPMACGQRMCRYFRDTQRVHPWRLGHDVHVMDGHGRIYTDLAKRNT</sequence>
<dbReference type="RefSeq" id="WP_202722860.1">
    <property type="nucleotide sequence ID" value="NZ_JAESVD010000009.1"/>
</dbReference>
<keyword evidence="2" id="KW-1185">Reference proteome</keyword>